<dbReference type="Gene3D" id="3.10.100.10">
    <property type="entry name" value="Mannose-Binding Protein A, subunit A"/>
    <property type="match status" value="1"/>
</dbReference>
<dbReference type="InterPro" id="IPR050828">
    <property type="entry name" value="C-type_lectin/matrix_domain"/>
</dbReference>
<feature type="transmembrane region" description="Helical" evidence="3">
    <location>
        <begin position="40"/>
        <end position="59"/>
    </location>
</feature>
<evidence type="ECO:0000256" key="2">
    <source>
        <dbReference type="SAM" id="MobiDB-lite"/>
    </source>
</evidence>
<dbReference type="PANTHER" id="PTHR45710:SF31">
    <property type="entry name" value="EARLY ACTIVATION ANTIGEN CD69"/>
    <property type="match status" value="1"/>
</dbReference>
<dbReference type="Gene3D" id="1.20.5.340">
    <property type="match status" value="1"/>
</dbReference>
<keyword evidence="1" id="KW-0175">Coiled coil</keyword>
<evidence type="ECO:0000313" key="4">
    <source>
        <dbReference type="EMBL" id="KAI7811118.1"/>
    </source>
</evidence>
<feature type="compositionally biased region" description="Polar residues" evidence="2">
    <location>
        <begin position="1"/>
        <end position="18"/>
    </location>
</feature>
<dbReference type="InterPro" id="IPR016186">
    <property type="entry name" value="C-type_lectin-like/link_sf"/>
</dbReference>
<name>A0A9W7WZ93_TRIRA</name>
<organism evidence="4 5">
    <name type="scientific">Triplophysa rosa</name>
    <name type="common">Cave loach</name>
    <dbReference type="NCBI Taxonomy" id="992332"/>
    <lineage>
        <taxon>Eukaryota</taxon>
        <taxon>Metazoa</taxon>
        <taxon>Chordata</taxon>
        <taxon>Craniata</taxon>
        <taxon>Vertebrata</taxon>
        <taxon>Euteleostomi</taxon>
        <taxon>Actinopterygii</taxon>
        <taxon>Neopterygii</taxon>
        <taxon>Teleostei</taxon>
        <taxon>Ostariophysi</taxon>
        <taxon>Cypriniformes</taxon>
        <taxon>Nemacheilidae</taxon>
        <taxon>Triplophysa</taxon>
    </lineage>
</organism>
<dbReference type="SUPFAM" id="SSF56436">
    <property type="entry name" value="C-type lectin-like"/>
    <property type="match status" value="1"/>
</dbReference>
<keyword evidence="3" id="KW-1133">Transmembrane helix</keyword>
<keyword evidence="5" id="KW-1185">Reference proteome</keyword>
<dbReference type="AlphaFoldDB" id="A0A9W7WZ93"/>
<keyword evidence="3" id="KW-0812">Transmembrane</keyword>
<feature type="coiled-coil region" evidence="1">
    <location>
        <begin position="59"/>
        <end position="128"/>
    </location>
</feature>
<evidence type="ECO:0000256" key="3">
    <source>
        <dbReference type="SAM" id="Phobius"/>
    </source>
</evidence>
<dbReference type="Proteomes" id="UP001059041">
    <property type="component" value="Linkage Group LG4"/>
</dbReference>
<sequence length="194" mass="22865">MEIVRNVQNRSATRNTCGPETEHQKQTGAQNRGRRWSMRITVCLLLICVFLLVTFILLYNQLKTERDQMKNKVEEKSKALNSLNIKCNRLSGELKELQKNLTSVSLKQLELETNYSHLTDERDQLQKNLTYMSLMKLEFETGKKRKSCQNVWKESDRYFISIEEKSWTDSRRFCKDCGADLIIINTEEEQVEFV</sequence>
<gene>
    <name evidence="4" type="ORF">IRJ41_010600</name>
</gene>
<dbReference type="EMBL" id="JAFHDT010000004">
    <property type="protein sequence ID" value="KAI7811118.1"/>
    <property type="molecule type" value="Genomic_DNA"/>
</dbReference>
<feature type="region of interest" description="Disordered" evidence="2">
    <location>
        <begin position="1"/>
        <end position="31"/>
    </location>
</feature>
<dbReference type="PANTHER" id="PTHR45710">
    <property type="entry name" value="C-TYPE LECTIN DOMAIN-CONTAINING PROTEIN 180"/>
    <property type="match status" value="1"/>
</dbReference>
<reference evidence="4" key="1">
    <citation type="submission" date="2021-02" db="EMBL/GenBank/DDBJ databases">
        <title>Comparative genomics reveals that relaxation of natural selection precedes convergent phenotypic evolution of cavefish.</title>
        <authorList>
            <person name="Peng Z."/>
        </authorList>
    </citation>
    <scope>NUCLEOTIDE SEQUENCE</scope>
    <source>
        <tissue evidence="4">Muscle</tissue>
    </source>
</reference>
<evidence type="ECO:0000256" key="1">
    <source>
        <dbReference type="SAM" id="Coils"/>
    </source>
</evidence>
<dbReference type="InterPro" id="IPR016187">
    <property type="entry name" value="CTDL_fold"/>
</dbReference>
<comment type="caution">
    <text evidence="4">The sequence shown here is derived from an EMBL/GenBank/DDBJ whole genome shotgun (WGS) entry which is preliminary data.</text>
</comment>
<proteinExistence type="predicted"/>
<evidence type="ECO:0000313" key="5">
    <source>
        <dbReference type="Proteomes" id="UP001059041"/>
    </source>
</evidence>
<accession>A0A9W7WZ93</accession>
<keyword evidence="3" id="KW-0472">Membrane</keyword>
<protein>
    <submittedName>
        <fullName evidence="4">CD209 antigen</fullName>
    </submittedName>
</protein>